<dbReference type="EMBL" id="CP069024">
    <property type="protein sequence ID" value="QRC92974.1"/>
    <property type="molecule type" value="Genomic_DNA"/>
</dbReference>
<evidence type="ECO:0000313" key="4">
    <source>
        <dbReference type="Proteomes" id="UP000663193"/>
    </source>
</evidence>
<dbReference type="SUPFAM" id="SSF51735">
    <property type="entry name" value="NAD(P)-binding Rossmann-fold domains"/>
    <property type="match status" value="1"/>
</dbReference>
<dbReference type="PANTHER" id="PTHR43355">
    <property type="entry name" value="FLAVIN REDUCTASE (NADPH)"/>
    <property type="match status" value="1"/>
</dbReference>
<evidence type="ECO:0000256" key="1">
    <source>
        <dbReference type="ARBA" id="ARBA00038376"/>
    </source>
</evidence>
<dbReference type="AlphaFoldDB" id="A0A7U2EXX9"/>
<name>A0A7U2EXX9_PHANO</name>
<evidence type="ECO:0000259" key="2">
    <source>
        <dbReference type="Pfam" id="PF13460"/>
    </source>
</evidence>
<reference evidence="4" key="1">
    <citation type="journal article" date="2021" name="BMC Genomics">
        <title>Chromosome-level genome assembly and manually-curated proteome of model necrotroph Parastagonospora nodorum Sn15 reveals a genome-wide trove of candidate effector homologs, and redundancy of virulence-related functions within an accessory chromosome.</title>
        <authorList>
            <person name="Bertazzoni S."/>
            <person name="Jones D.A.B."/>
            <person name="Phan H.T."/>
            <person name="Tan K.-C."/>
            <person name="Hane J.K."/>
        </authorList>
    </citation>
    <scope>NUCLEOTIDE SEQUENCE [LARGE SCALE GENOMIC DNA]</scope>
    <source>
        <strain evidence="4">SN15 / ATCC MYA-4574 / FGSC 10173)</strain>
    </source>
</reference>
<dbReference type="VEuPathDB" id="FungiDB:JI435_079840"/>
<dbReference type="KEGG" id="pno:SNOG_07984"/>
<evidence type="ECO:0000313" key="3">
    <source>
        <dbReference type="EMBL" id="QRC92974.1"/>
    </source>
</evidence>
<dbReference type="CDD" id="cd05244">
    <property type="entry name" value="BVR-B_like_SDR_a"/>
    <property type="match status" value="1"/>
</dbReference>
<dbReference type="Pfam" id="PF13460">
    <property type="entry name" value="NAD_binding_10"/>
    <property type="match status" value="1"/>
</dbReference>
<feature type="domain" description="NAD(P)-binding" evidence="2">
    <location>
        <begin position="7"/>
        <end position="215"/>
    </location>
</feature>
<dbReference type="InterPro" id="IPR051606">
    <property type="entry name" value="Polyketide_Oxido-like"/>
</dbReference>
<dbReference type="InterPro" id="IPR036291">
    <property type="entry name" value="NAD(P)-bd_dom_sf"/>
</dbReference>
<organism evidence="3 4">
    <name type="scientific">Phaeosphaeria nodorum (strain SN15 / ATCC MYA-4574 / FGSC 10173)</name>
    <name type="common">Glume blotch fungus</name>
    <name type="synonym">Parastagonospora nodorum</name>
    <dbReference type="NCBI Taxonomy" id="321614"/>
    <lineage>
        <taxon>Eukaryota</taxon>
        <taxon>Fungi</taxon>
        <taxon>Dikarya</taxon>
        <taxon>Ascomycota</taxon>
        <taxon>Pezizomycotina</taxon>
        <taxon>Dothideomycetes</taxon>
        <taxon>Pleosporomycetidae</taxon>
        <taxon>Pleosporales</taxon>
        <taxon>Pleosporineae</taxon>
        <taxon>Phaeosphaeriaceae</taxon>
        <taxon>Parastagonospora</taxon>
    </lineage>
</organism>
<dbReference type="Proteomes" id="UP000663193">
    <property type="component" value="Chromosome 2"/>
</dbReference>
<dbReference type="PANTHER" id="PTHR43355:SF2">
    <property type="entry name" value="FLAVIN REDUCTASE (NADPH)"/>
    <property type="match status" value="1"/>
</dbReference>
<keyword evidence="4" id="KW-1185">Reference proteome</keyword>
<dbReference type="InterPro" id="IPR016040">
    <property type="entry name" value="NAD(P)-bd_dom"/>
</dbReference>
<dbReference type="Gene3D" id="3.40.50.720">
    <property type="entry name" value="NAD(P)-binding Rossmann-like Domain"/>
    <property type="match status" value="1"/>
</dbReference>
<protein>
    <recommendedName>
        <fullName evidence="2">NAD(P)-binding domain-containing protein</fullName>
    </recommendedName>
</protein>
<gene>
    <name evidence="3" type="ORF">JI435_079840</name>
</gene>
<dbReference type="OrthoDB" id="419598at2759"/>
<sequence length="227" mass="24424">MRILVIGASGRVGKLVVQDALARGHDVTALVRDEAFLESITTSAANSALTVVQGQPQNQGDVEKAFTVSGDAPSTVVVTLNSARASDNPFAKQTSPPTLMHDAHINILTAMKAHRTHKIVTLQAHGVGDSFPTLFMAVKMLVRYSNMGIGYKDHEEVEKLIKQSGKTFVLVRPARFVPGKAAPVHVYENQGEGIGSFNTTTRESVASFLLDAVEKDEWDGMTPVISN</sequence>
<proteinExistence type="inferred from homology"/>
<dbReference type="RefSeq" id="XP_001798310.1">
    <property type="nucleotide sequence ID" value="XM_001798258.1"/>
</dbReference>
<accession>A0A7U2EXX9</accession>
<comment type="similarity">
    <text evidence="1">Belongs to the avfA family.</text>
</comment>
<dbReference type="OMA" id="AWMPKIT"/>